<feature type="compositionally biased region" description="Basic residues" evidence="9">
    <location>
        <begin position="359"/>
        <end position="374"/>
    </location>
</feature>
<sequence length="503" mass="58088">MANSPFKIGDKEFSGVVITLENCLLPSDRLDTTPSVNDGLEHETEVDLRILGCEYIQTAGVLLRLPQTAMATGQVLFQRFFYSKSLVKHNMEIVAMACVYLASKIEEAPRRIRDTINVFHHIRQRRNNRQAQPLVLDQNYINTKNQVIKAERRVLKELGFCVHVKHPHKLIVMYLQVLDCEKNRKLVQTAWNFMNDSLRTDVFVRFSPETIACACIFLAARQLKVPLPNRAHCPCHWYELFGASEDEVQEISLMILKIYARDKKNYEDLDKEVEKRRKVLQEAKLRARGLLDEQGRPVDSTTGNSSPSSRPASPKNLSAKPSPVRDASSDKKVKREDGASSGSAHSHKENRGGRDRSRSRSSRSRSRSPRRKARSQSGSSRSSSRSRSDSGSRSRSRSPTRNGHHARLSPPRDRNRERRSHERHKRALSGKRSHSHKRRRTRSPISRSRSRSRSRSHSRSPDRYSRKHYHKERPRHSSRSRSRERHKAAKHSSHSRDRHGRRR</sequence>
<dbReference type="FunFam" id="1.10.472.10:FF:000016">
    <property type="entry name" value="cyclin-L1 isoform X1"/>
    <property type="match status" value="1"/>
</dbReference>
<feature type="compositionally biased region" description="Basic and acidic residues" evidence="9">
    <location>
        <begin position="410"/>
        <end position="420"/>
    </location>
</feature>
<dbReference type="Pfam" id="PF02984">
    <property type="entry name" value="Cyclin_C"/>
    <property type="match status" value="1"/>
</dbReference>
<evidence type="ECO:0000256" key="6">
    <source>
        <dbReference type="ARBA" id="ARBA00023163"/>
    </source>
</evidence>
<feature type="compositionally biased region" description="Low complexity" evidence="9">
    <location>
        <begin position="375"/>
        <end position="385"/>
    </location>
</feature>
<dbReference type="GO" id="GO:0006357">
    <property type="term" value="P:regulation of transcription by RNA polymerase II"/>
    <property type="evidence" value="ECO:0007669"/>
    <property type="project" value="InterPro"/>
</dbReference>
<protein>
    <submittedName>
        <fullName evidence="13">Cyclin-L1-like</fullName>
    </submittedName>
</protein>
<dbReference type="SUPFAM" id="SSF47954">
    <property type="entry name" value="Cyclin-like"/>
    <property type="match status" value="2"/>
</dbReference>
<dbReference type="GO" id="GO:0005654">
    <property type="term" value="C:nucleoplasm"/>
    <property type="evidence" value="ECO:0007669"/>
    <property type="project" value="UniProtKB-SubCell"/>
</dbReference>
<keyword evidence="5 8" id="KW-0195">Cyclin</keyword>
<dbReference type="Pfam" id="PF00134">
    <property type="entry name" value="Cyclin_N"/>
    <property type="match status" value="1"/>
</dbReference>
<feature type="domain" description="Cyclin-like" evidence="10">
    <location>
        <begin position="169"/>
        <end position="257"/>
    </location>
</feature>
<dbReference type="InterPro" id="IPR004367">
    <property type="entry name" value="Cyclin_C-dom"/>
</dbReference>
<evidence type="ECO:0000256" key="8">
    <source>
        <dbReference type="RuleBase" id="RU000383"/>
    </source>
</evidence>
<organism evidence="12 13">
    <name type="scientific">Branchiostoma belcheri</name>
    <name type="common">Amphioxus</name>
    <dbReference type="NCBI Taxonomy" id="7741"/>
    <lineage>
        <taxon>Eukaryota</taxon>
        <taxon>Metazoa</taxon>
        <taxon>Chordata</taxon>
        <taxon>Cephalochordata</taxon>
        <taxon>Leptocardii</taxon>
        <taxon>Amphioxiformes</taxon>
        <taxon>Branchiostomatidae</taxon>
        <taxon>Branchiostoma</taxon>
    </lineage>
</organism>
<feature type="compositionally biased region" description="Polar residues" evidence="9">
    <location>
        <begin position="299"/>
        <end position="311"/>
    </location>
</feature>
<dbReference type="KEGG" id="bbel:109479850"/>
<feature type="compositionally biased region" description="Basic and acidic residues" evidence="9">
    <location>
        <begin position="327"/>
        <end position="338"/>
    </location>
</feature>
<dbReference type="GeneID" id="109479850"/>
<feature type="compositionally biased region" description="Basic residues" evidence="9">
    <location>
        <begin position="421"/>
        <end position="458"/>
    </location>
</feature>
<feature type="compositionally biased region" description="Basic and acidic residues" evidence="9">
    <location>
        <begin position="287"/>
        <end position="296"/>
    </location>
</feature>
<feature type="compositionally biased region" description="Basic and acidic residues" evidence="9">
    <location>
        <begin position="346"/>
        <end position="358"/>
    </location>
</feature>
<accession>A0A6P5A2L5</accession>
<name>A0A6P5A2L5_BRABE</name>
<evidence type="ECO:0000256" key="7">
    <source>
        <dbReference type="ARBA" id="ARBA00023242"/>
    </source>
</evidence>
<dbReference type="SMART" id="SM00385">
    <property type="entry name" value="CYCLIN"/>
    <property type="match status" value="2"/>
</dbReference>
<dbReference type="Proteomes" id="UP000515135">
    <property type="component" value="Unplaced"/>
</dbReference>
<dbReference type="GO" id="GO:0016538">
    <property type="term" value="F:cyclin-dependent protein serine/threonine kinase regulator activity"/>
    <property type="evidence" value="ECO:0007669"/>
    <property type="project" value="InterPro"/>
</dbReference>
<dbReference type="SMART" id="SM01332">
    <property type="entry name" value="Cyclin_C"/>
    <property type="match status" value="1"/>
</dbReference>
<evidence type="ECO:0000256" key="3">
    <source>
        <dbReference type="ARBA" id="ARBA00022737"/>
    </source>
</evidence>
<feature type="domain" description="Cyclin-like" evidence="10">
    <location>
        <begin position="54"/>
        <end position="156"/>
    </location>
</feature>
<feature type="compositionally biased region" description="Basic residues" evidence="9">
    <location>
        <begin position="394"/>
        <end position="407"/>
    </location>
</feature>
<dbReference type="Gene3D" id="1.10.472.10">
    <property type="entry name" value="Cyclin-like"/>
    <property type="match status" value="2"/>
</dbReference>
<dbReference type="InterPro" id="IPR013763">
    <property type="entry name" value="Cyclin-like_dom"/>
</dbReference>
<reference evidence="13" key="1">
    <citation type="submission" date="2025-08" db="UniProtKB">
        <authorList>
            <consortium name="RefSeq"/>
        </authorList>
    </citation>
    <scope>IDENTIFICATION</scope>
    <source>
        <tissue evidence="13">Gonad</tissue>
    </source>
</reference>
<evidence type="ECO:0000259" key="10">
    <source>
        <dbReference type="SMART" id="SM00385"/>
    </source>
</evidence>
<dbReference type="OrthoDB" id="10264655at2759"/>
<keyword evidence="6" id="KW-0804">Transcription</keyword>
<dbReference type="PANTHER" id="PTHR10026">
    <property type="entry name" value="CYCLIN"/>
    <property type="match status" value="1"/>
</dbReference>
<evidence type="ECO:0000256" key="1">
    <source>
        <dbReference type="ARBA" id="ARBA00004642"/>
    </source>
</evidence>
<keyword evidence="4" id="KW-0805">Transcription regulation</keyword>
<evidence type="ECO:0000256" key="9">
    <source>
        <dbReference type="SAM" id="MobiDB-lite"/>
    </source>
</evidence>
<feature type="domain" description="Cyclin C-terminal" evidence="11">
    <location>
        <begin position="165"/>
        <end position="293"/>
    </location>
</feature>
<evidence type="ECO:0000256" key="5">
    <source>
        <dbReference type="ARBA" id="ARBA00023127"/>
    </source>
</evidence>
<feature type="region of interest" description="Disordered" evidence="9">
    <location>
        <begin position="287"/>
        <end position="503"/>
    </location>
</feature>
<evidence type="ECO:0000256" key="4">
    <source>
        <dbReference type="ARBA" id="ARBA00023015"/>
    </source>
</evidence>
<evidence type="ECO:0000256" key="2">
    <source>
        <dbReference type="ARBA" id="ARBA00010589"/>
    </source>
</evidence>
<dbReference type="AlphaFoldDB" id="A0A6P5A2L5"/>
<comment type="subcellular location">
    <subcellularLocation>
        <location evidence="1">Nucleus</location>
        <location evidence="1">Nucleoplasm</location>
    </subcellularLocation>
</comment>
<dbReference type="InterPro" id="IPR036915">
    <property type="entry name" value="Cyclin-like_sf"/>
</dbReference>
<dbReference type="InterPro" id="IPR043198">
    <property type="entry name" value="Cyclin/Ssn8"/>
</dbReference>
<proteinExistence type="inferred from homology"/>
<dbReference type="RefSeq" id="XP_019637442.1">
    <property type="nucleotide sequence ID" value="XM_019781883.1"/>
</dbReference>
<feature type="compositionally biased region" description="Basic residues" evidence="9">
    <location>
        <begin position="465"/>
        <end position="503"/>
    </location>
</feature>
<evidence type="ECO:0000313" key="12">
    <source>
        <dbReference type="Proteomes" id="UP000515135"/>
    </source>
</evidence>
<dbReference type="InterPro" id="IPR006671">
    <property type="entry name" value="Cyclin_N"/>
</dbReference>
<gene>
    <name evidence="13" type="primary">LOC109479850</name>
</gene>
<evidence type="ECO:0000313" key="13">
    <source>
        <dbReference type="RefSeq" id="XP_019637442.1"/>
    </source>
</evidence>
<keyword evidence="12" id="KW-1185">Reference proteome</keyword>
<dbReference type="FunFam" id="1.10.472.10:FF:000014">
    <property type="entry name" value="cyclin-L1 isoform X1"/>
    <property type="match status" value="1"/>
</dbReference>
<comment type="similarity">
    <text evidence="2">Belongs to the cyclin family. Cyclin L subfamily.</text>
</comment>
<keyword evidence="7" id="KW-0539">Nucleus</keyword>
<dbReference type="PIRSF" id="PIRSF036580">
    <property type="entry name" value="Cyclin_L"/>
    <property type="match status" value="1"/>
</dbReference>
<keyword evidence="3" id="KW-0677">Repeat</keyword>
<evidence type="ECO:0000259" key="11">
    <source>
        <dbReference type="SMART" id="SM01332"/>
    </source>
</evidence>